<dbReference type="Proteomes" id="UP000006352">
    <property type="component" value="Unassembled WGS sequence"/>
</dbReference>
<dbReference type="InterPro" id="IPR011600">
    <property type="entry name" value="Pept_C14_caspase"/>
</dbReference>
<feature type="compositionally biased region" description="Basic and acidic residues" evidence="4">
    <location>
        <begin position="1"/>
        <end position="12"/>
    </location>
</feature>
<protein>
    <recommendedName>
        <fullName evidence="5">Peptidase C14 caspase domain-containing protein</fullName>
    </recommendedName>
</protein>
<keyword evidence="3" id="KW-0788">Thiol protease</keyword>
<dbReference type="GO" id="GO:0006915">
    <property type="term" value="P:apoptotic process"/>
    <property type="evidence" value="ECO:0007669"/>
    <property type="project" value="UniProtKB-KW"/>
</dbReference>
<dbReference type="GeneID" id="24100872"/>
<gene>
    <name evidence="6" type="ORF">FIBRA_08200</name>
</gene>
<dbReference type="InParanoid" id="J4IC83"/>
<dbReference type="AlphaFoldDB" id="J4IC83"/>
<organism evidence="6 7">
    <name type="scientific">Fibroporia radiculosa</name>
    <dbReference type="NCBI Taxonomy" id="599839"/>
    <lineage>
        <taxon>Eukaryota</taxon>
        <taxon>Fungi</taxon>
        <taxon>Dikarya</taxon>
        <taxon>Basidiomycota</taxon>
        <taxon>Agaricomycotina</taxon>
        <taxon>Agaricomycetes</taxon>
        <taxon>Polyporales</taxon>
        <taxon>Fibroporiaceae</taxon>
        <taxon>Fibroporia</taxon>
    </lineage>
</organism>
<dbReference type="RefSeq" id="XP_012185244.1">
    <property type="nucleotide sequence ID" value="XM_012329854.1"/>
</dbReference>
<dbReference type="GO" id="GO:0006508">
    <property type="term" value="P:proteolysis"/>
    <property type="evidence" value="ECO:0007669"/>
    <property type="project" value="InterPro"/>
</dbReference>
<dbReference type="InterPro" id="IPR029030">
    <property type="entry name" value="Caspase-like_dom_sf"/>
</dbReference>
<evidence type="ECO:0000256" key="4">
    <source>
        <dbReference type="SAM" id="MobiDB-lite"/>
    </source>
</evidence>
<evidence type="ECO:0000256" key="2">
    <source>
        <dbReference type="ARBA" id="ARBA00022703"/>
    </source>
</evidence>
<keyword evidence="2" id="KW-0053">Apoptosis</keyword>
<evidence type="ECO:0000256" key="3">
    <source>
        <dbReference type="ARBA" id="ARBA00022807"/>
    </source>
</evidence>
<evidence type="ECO:0000313" key="7">
    <source>
        <dbReference type="Proteomes" id="UP000006352"/>
    </source>
</evidence>
<keyword evidence="3" id="KW-0378">Hydrolase</keyword>
<dbReference type="EMBL" id="HE797216">
    <property type="protein sequence ID" value="CCM05961.1"/>
    <property type="molecule type" value="Genomic_DNA"/>
</dbReference>
<comment type="similarity">
    <text evidence="1">Belongs to the peptidase C14B family.</text>
</comment>
<sequence length="680" mass="75028">MPNQRLHSEQKSDSPTQGKNDSPETPSPILYPRLFALIIGINNYKSASIANLLGAVPDADAVRDYLLGQVGIPISQIRILRDSEATRSAILHGISAFLDDERIKKGDPILIYYAGHGSKSSAPSGWEARGGEIQLLVPYDQSSLDAGGKVHGIPDRTLGALLTRLAGEKGDNISVILDCCHSGSGTRADDGESTYMVRSVEIEAIPFDLDKDVWSLQSLSYEDRATAIATGFAHSGLRSHVLLSACGAEERALERDGRGLFTKALIDALLEHGTDKLTYADVVQRIANLPTQHPQCEGVNQNRIHFNAIATGQRHILHKIRKHGDIYIMSAGTAQGVTKGARFAVYKEKYPSVQGKPLGTVIASSPGNAETKMDAFPPGSDFPLDMEGFALQTRTGAEESLRIHIAVDSEFASEFEARSKEMQESDPAWRTIIRTEKEKAELGIALEKGRIVFNILDRYTTQHGLTRMPFPVARTVDAVLPVVRSAAHFYWHLRRKPGSEARSGMRKFVDIEFTQLKGSEEKFDGHLHPVLHKYGPNLNCNNKIDLQIKDTARYGLKIVNKSEVALYPALFYFDSSNLSIEPYYEPPTAKGIVDAPLRKQSSLTIGYGDSGSIPREYFLRDGQKLDVGFLKLFLSTEYVDWSHISQPSPFDNTRASKQAPVNYPMIWDTIVVPIIQRGTS</sequence>
<dbReference type="Pfam" id="PF00656">
    <property type="entry name" value="Peptidase_C14"/>
    <property type="match status" value="1"/>
</dbReference>
<evidence type="ECO:0000256" key="1">
    <source>
        <dbReference type="ARBA" id="ARBA00009005"/>
    </source>
</evidence>
<reference evidence="6 7" key="1">
    <citation type="journal article" date="2012" name="Appl. Environ. Microbiol.">
        <title>Short-read sequencing for genomic analysis of the brown rot fungus Fibroporia radiculosa.</title>
        <authorList>
            <person name="Tang J.D."/>
            <person name="Perkins A.D."/>
            <person name="Sonstegard T.S."/>
            <person name="Schroeder S.G."/>
            <person name="Burgess S.C."/>
            <person name="Diehl S.V."/>
        </authorList>
    </citation>
    <scope>NUCLEOTIDE SEQUENCE [LARGE SCALE GENOMIC DNA]</scope>
    <source>
        <strain evidence="6 7">TFFH 294</strain>
    </source>
</reference>
<keyword evidence="7" id="KW-1185">Reference proteome</keyword>
<dbReference type="Gene3D" id="3.40.50.1460">
    <property type="match status" value="1"/>
</dbReference>
<proteinExistence type="inferred from homology"/>
<dbReference type="GO" id="GO:0005737">
    <property type="term" value="C:cytoplasm"/>
    <property type="evidence" value="ECO:0007669"/>
    <property type="project" value="TreeGrafter"/>
</dbReference>
<evidence type="ECO:0000313" key="6">
    <source>
        <dbReference type="EMBL" id="CCM05961.1"/>
    </source>
</evidence>
<feature type="compositionally biased region" description="Polar residues" evidence="4">
    <location>
        <begin position="13"/>
        <end position="24"/>
    </location>
</feature>
<name>J4IC83_9APHY</name>
<dbReference type="SUPFAM" id="SSF52129">
    <property type="entry name" value="Caspase-like"/>
    <property type="match status" value="1"/>
</dbReference>
<dbReference type="HOGENOM" id="CLU_011935_1_0_1"/>
<dbReference type="PANTHER" id="PTHR48104">
    <property type="entry name" value="METACASPASE-4"/>
    <property type="match status" value="1"/>
</dbReference>
<dbReference type="InterPro" id="IPR050452">
    <property type="entry name" value="Metacaspase"/>
</dbReference>
<evidence type="ECO:0000259" key="5">
    <source>
        <dbReference type="Pfam" id="PF00656"/>
    </source>
</evidence>
<accession>J4IC83</accession>
<dbReference type="PANTHER" id="PTHR48104:SF30">
    <property type="entry name" value="METACASPASE-1"/>
    <property type="match status" value="1"/>
</dbReference>
<keyword evidence="3" id="KW-0645">Protease</keyword>
<feature type="domain" description="Peptidase C14 caspase" evidence="5">
    <location>
        <begin position="35"/>
        <end position="287"/>
    </location>
</feature>
<dbReference type="OrthoDB" id="3223806at2759"/>
<feature type="region of interest" description="Disordered" evidence="4">
    <location>
        <begin position="1"/>
        <end position="25"/>
    </location>
</feature>
<dbReference type="GO" id="GO:0004197">
    <property type="term" value="F:cysteine-type endopeptidase activity"/>
    <property type="evidence" value="ECO:0007669"/>
    <property type="project" value="InterPro"/>
</dbReference>